<dbReference type="STRING" id="282301.A0A267GAS1"/>
<keyword evidence="8" id="KW-0804">Transcription</keyword>
<name>A0A267GAS1_9PLAT</name>
<dbReference type="GO" id="GO:0008270">
    <property type="term" value="F:zinc ion binding"/>
    <property type="evidence" value="ECO:0007669"/>
    <property type="project" value="UniProtKB-KW"/>
</dbReference>
<evidence type="ECO:0000256" key="2">
    <source>
        <dbReference type="ARBA" id="ARBA00022723"/>
    </source>
</evidence>
<sequence>MLTSASVTSSSQLHDHKPNSTEAIPSRVIKSEKLDIDSTDLHKNVNINTSSSNGELSFDSHHSSGDDFLSDRKFRRKNSRPQKVTMIADQNQSSHHRHKQSNDLPQQVEQSDHQSALVAAQDVPNAADADPFASLVIDAPDPSAVAAVPTVAVQASSSLGLCETCGSPLSRIKNGRSDACDFIVLCIDCTCNRISLLLEESGSCERGAPGDAKSDTRVASGSGTSAGNAASVSSSIYACRLCQPPVMFASSRDYLEHYMCEHEKVTLKVEASTAADDELDADAAIAAAAEAYRCSHCGLGFRSEDDVEQHERFHLECEFDANRLRCYYCCKEFNELDALNAHQRAHSTERPHQCTVCDRSFSFACTLQRHMLVHQAFHSTYTCHYCDQTFSDAGQLDRHFDVCERNMDDAAGLSPTDGSKPGAPNRFLPYSHTCSTCGKSFRLAWRYKLHMRAACNTADKYNADSDRTCSICKKMFANPMNLHRHELIHAGIRNYQCKLCGKAFVQKTQLETHMNIHNGIKPFQCEVCSKTFTDRSTFHKHKKIHGKPKSFPCTVCGKVFNQAGYLKLHAKVHGAGDGGGTDNVTQRPLPAIQSTEFAVAAAASASGAAASVAPGLTYCNLDQL</sequence>
<accession>A0A267GAS1</accession>
<gene>
    <name evidence="13" type="ORF">BOX15_Mlig020774g1</name>
</gene>
<feature type="domain" description="C2H2-type" evidence="12">
    <location>
        <begin position="352"/>
        <end position="379"/>
    </location>
</feature>
<evidence type="ECO:0000256" key="1">
    <source>
        <dbReference type="ARBA" id="ARBA00004123"/>
    </source>
</evidence>
<feature type="domain" description="C2H2-type" evidence="12">
    <location>
        <begin position="324"/>
        <end position="351"/>
    </location>
</feature>
<dbReference type="FunFam" id="3.30.160.60:FF:000325">
    <property type="entry name" value="ZFP90 zinc finger protein"/>
    <property type="match status" value="1"/>
</dbReference>
<dbReference type="PROSITE" id="PS50157">
    <property type="entry name" value="ZINC_FINGER_C2H2_2"/>
    <property type="match status" value="9"/>
</dbReference>
<dbReference type="InterPro" id="IPR013087">
    <property type="entry name" value="Znf_C2H2_type"/>
</dbReference>
<dbReference type="InterPro" id="IPR036236">
    <property type="entry name" value="Znf_C2H2_sf"/>
</dbReference>
<organism evidence="13 14">
    <name type="scientific">Macrostomum lignano</name>
    <dbReference type="NCBI Taxonomy" id="282301"/>
    <lineage>
        <taxon>Eukaryota</taxon>
        <taxon>Metazoa</taxon>
        <taxon>Spiralia</taxon>
        <taxon>Lophotrochozoa</taxon>
        <taxon>Platyhelminthes</taxon>
        <taxon>Rhabditophora</taxon>
        <taxon>Macrostomorpha</taxon>
        <taxon>Macrostomida</taxon>
        <taxon>Macrostomidae</taxon>
        <taxon>Macrostomum</taxon>
    </lineage>
</organism>
<protein>
    <recommendedName>
        <fullName evidence="12">C2H2-type domain-containing protein</fullName>
    </recommendedName>
</protein>
<dbReference type="GO" id="GO:0000978">
    <property type="term" value="F:RNA polymerase II cis-regulatory region sequence-specific DNA binding"/>
    <property type="evidence" value="ECO:0007669"/>
    <property type="project" value="TreeGrafter"/>
</dbReference>
<feature type="domain" description="C2H2-type" evidence="12">
    <location>
        <begin position="381"/>
        <end position="399"/>
    </location>
</feature>
<dbReference type="Pfam" id="PF00096">
    <property type="entry name" value="zf-C2H2"/>
    <property type="match status" value="6"/>
</dbReference>
<feature type="compositionally biased region" description="Low complexity" evidence="11">
    <location>
        <begin position="219"/>
        <end position="228"/>
    </location>
</feature>
<feature type="region of interest" description="Disordered" evidence="11">
    <location>
        <begin position="204"/>
        <end position="228"/>
    </location>
</feature>
<feature type="domain" description="C2H2-type" evidence="12">
    <location>
        <begin position="551"/>
        <end position="573"/>
    </location>
</feature>
<keyword evidence="5" id="KW-0862">Zinc</keyword>
<evidence type="ECO:0000256" key="3">
    <source>
        <dbReference type="ARBA" id="ARBA00022737"/>
    </source>
</evidence>
<dbReference type="SMART" id="SM00355">
    <property type="entry name" value="ZnF_C2H2"/>
    <property type="match status" value="10"/>
</dbReference>
<evidence type="ECO:0000313" key="14">
    <source>
        <dbReference type="Proteomes" id="UP000215902"/>
    </source>
</evidence>
<keyword evidence="7" id="KW-0238">DNA-binding</keyword>
<keyword evidence="4 10" id="KW-0863">Zinc-finger</keyword>
<keyword evidence="6" id="KW-0805">Transcription regulation</keyword>
<dbReference type="PANTHER" id="PTHR24388">
    <property type="entry name" value="ZINC FINGER PROTEIN"/>
    <property type="match status" value="1"/>
</dbReference>
<feature type="domain" description="C2H2-type" evidence="12">
    <location>
        <begin position="523"/>
        <end position="550"/>
    </location>
</feature>
<feature type="domain" description="C2H2-type" evidence="12">
    <location>
        <begin position="432"/>
        <end position="461"/>
    </location>
</feature>
<dbReference type="SUPFAM" id="SSF57667">
    <property type="entry name" value="beta-beta-alpha zinc fingers"/>
    <property type="match status" value="4"/>
</dbReference>
<evidence type="ECO:0000256" key="7">
    <source>
        <dbReference type="ARBA" id="ARBA00023125"/>
    </source>
</evidence>
<evidence type="ECO:0000259" key="12">
    <source>
        <dbReference type="PROSITE" id="PS50157"/>
    </source>
</evidence>
<evidence type="ECO:0000256" key="8">
    <source>
        <dbReference type="ARBA" id="ARBA00023163"/>
    </source>
</evidence>
<reference evidence="13 14" key="1">
    <citation type="submission" date="2017-06" db="EMBL/GenBank/DDBJ databases">
        <title>A platform for efficient transgenesis in Macrostomum lignano, a flatworm model organism for stem cell research.</title>
        <authorList>
            <person name="Berezikov E."/>
        </authorList>
    </citation>
    <scope>NUCLEOTIDE SEQUENCE [LARGE SCALE GENOMIC DNA]</scope>
    <source>
        <strain evidence="13">DV1</strain>
        <tissue evidence="13">Whole organism</tissue>
    </source>
</reference>
<feature type="domain" description="C2H2-type" evidence="12">
    <location>
        <begin position="292"/>
        <end position="314"/>
    </location>
</feature>
<keyword evidence="3" id="KW-0677">Repeat</keyword>
<feature type="region of interest" description="Disordered" evidence="11">
    <location>
        <begin position="1"/>
        <end position="26"/>
    </location>
</feature>
<dbReference type="OrthoDB" id="3444203at2759"/>
<dbReference type="FunFam" id="3.30.160.60:FF:000161">
    <property type="entry name" value="Zinc finger protein 366"/>
    <property type="match status" value="1"/>
</dbReference>
<evidence type="ECO:0000256" key="11">
    <source>
        <dbReference type="SAM" id="MobiDB-lite"/>
    </source>
</evidence>
<feature type="domain" description="C2H2-type" evidence="12">
    <location>
        <begin position="467"/>
        <end position="494"/>
    </location>
</feature>
<evidence type="ECO:0000256" key="9">
    <source>
        <dbReference type="ARBA" id="ARBA00023242"/>
    </source>
</evidence>
<dbReference type="EMBL" id="NIVC01000434">
    <property type="protein sequence ID" value="PAA83093.1"/>
    <property type="molecule type" value="Genomic_DNA"/>
</dbReference>
<dbReference type="GO" id="GO:0000981">
    <property type="term" value="F:DNA-binding transcription factor activity, RNA polymerase II-specific"/>
    <property type="evidence" value="ECO:0007669"/>
    <property type="project" value="TreeGrafter"/>
</dbReference>
<keyword evidence="9" id="KW-0539">Nucleus</keyword>
<evidence type="ECO:0000256" key="5">
    <source>
        <dbReference type="ARBA" id="ARBA00022833"/>
    </source>
</evidence>
<dbReference type="AlphaFoldDB" id="A0A267GAS1"/>
<proteinExistence type="predicted"/>
<comment type="subcellular location">
    <subcellularLocation>
        <location evidence="1">Nucleus</location>
    </subcellularLocation>
</comment>
<dbReference type="InterPro" id="IPR050527">
    <property type="entry name" value="Snail/Krueppel_Znf"/>
</dbReference>
<feature type="compositionally biased region" description="Polar residues" evidence="11">
    <location>
        <begin position="1"/>
        <end position="12"/>
    </location>
</feature>
<evidence type="ECO:0000256" key="6">
    <source>
        <dbReference type="ARBA" id="ARBA00023015"/>
    </source>
</evidence>
<comment type="caution">
    <text evidence="13">The sequence shown here is derived from an EMBL/GenBank/DDBJ whole genome shotgun (WGS) entry which is preliminary data.</text>
</comment>
<dbReference type="Proteomes" id="UP000215902">
    <property type="component" value="Unassembled WGS sequence"/>
</dbReference>
<dbReference type="Gene3D" id="3.30.160.60">
    <property type="entry name" value="Classic Zinc Finger"/>
    <property type="match status" value="7"/>
</dbReference>
<keyword evidence="14" id="KW-1185">Reference proteome</keyword>
<evidence type="ECO:0000256" key="4">
    <source>
        <dbReference type="ARBA" id="ARBA00022771"/>
    </source>
</evidence>
<feature type="compositionally biased region" description="Basic and acidic residues" evidence="11">
    <location>
        <begin position="58"/>
        <end position="72"/>
    </location>
</feature>
<dbReference type="GO" id="GO:0005634">
    <property type="term" value="C:nucleus"/>
    <property type="evidence" value="ECO:0007669"/>
    <property type="project" value="UniProtKB-SubCell"/>
</dbReference>
<feature type="region of interest" description="Disordered" evidence="11">
    <location>
        <begin position="51"/>
        <end position="117"/>
    </location>
</feature>
<dbReference type="PANTHER" id="PTHR24388:SF54">
    <property type="entry name" value="PROTEIN ESCARGOT"/>
    <property type="match status" value="1"/>
</dbReference>
<evidence type="ECO:0000256" key="10">
    <source>
        <dbReference type="PROSITE-ProRule" id="PRU00042"/>
    </source>
</evidence>
<feature type="domain" description="C2H2-type" evidence="12">
    <location>
        <begin position="495"/>
        <end position="522"/>
    </location>
</feature>
<dbReference type="Pfam" id="PF13912">
    <property type="entry name" value="zf-C2H2_6"/>
    <property type="match status" value="1"/>
</dbReference>
<keyword evidence="2" id="KW-0479">Metal-binding</keyword>
<evidence type="ECO:0000313" key="13">
    <source>
        <dbReference type="EMBL" id="PAA83093.1"/>
    </source>
</evidence>
<dbReference type="PROSITE" id="PS00028">
    <property type="entry name" value="ZINC_FINGER_C2H2_1"/>
    <property type="match status" value="7"/>
</dbReference>
<dbReference type="FunFam" id="3.30.160.60:FF:000446">
    <property type="entry name" value="Zinc finger protein"/>
    <property type="match status" value="2"/>
</dbReference>